<evidence type="ECO:0000256" key="3">
    <source>
        <dbReference type="ARBA" id="ARBA00022801"/>
    </source>
</evidence>
<keyword evidence="2 6" id="KW-0645">Protease</keyword>
<feature type="domain" description="Calpain catalytic" evidence="8">
    <location>
        <begin position="85"/>
        <end position="386"/>
    </location>
</feature>
<feature type="compositionally biased region" description="Polar residues" evidence="7">
    <location>
        <begin position="20"/>
        <end position="37"/>
    </location>
</feature>
<keyword evidence="4 6" id="KW-0788">Thiol protease</keyword>
<dbReference type="Pfam" id="PF00648">
    <property type="entry name" value="Peptidase_C2"/>
    <property type="match status" value="1"/>
</dbReference>
<dbReference type="InterPro" id="IPR022684">
    <property type="entry name" value="Calpain_cysteine_protease"/>
</dbReference>
<dbReference type="EMBL" id="JAWWNJ010000046">
    <property type="protein sequence ID" value="KAK7018181.1"/>
    <property type="molecule type" value="Genomic_DNA"/>
</dbReference>
<dbReference type="InterPro" id="IPR001300">
    <property type="entry name" value="Peptidase_C2_calpain_cat"/>
</dbReference>
<proteinExistence type="inferred from homology"/>
<dbReference type="PANTHER" id="PTHR10183:SF379">
    <property type="entry name" value="CALPAIN-5"/>
    <property type="match status" value="1"/>
</dbReference>
<feature type="active site" evidence="5 6">
    <location>
        <position position="344"/>
    </location>
</feature>
<evidence type="ECO:0000256" key="2">
    <source>
        <dbReference type="ARBA" id="ARBA00022670"/>
    </source>
</evidence>
<dbReference type="GO" id="GO:0004198">
    <property type="term" value="F:calcium-dependent cysteine-type endopeptidase activity"/>
    <property type="evidence" value="ECO:0007669"/>
    <property type="project" value="InterPro"/>
</dbReference>
<evidence type="ECO:0000256" key="1">
    <source>
        <dbReference type="ARBA" id="ARBA00007623"/>
    </source>
</evidence>
<evidence type="ECO:0000313" key="10">
    <source>
        <dbReference type="Proteomes" id="UP001362999"/>
    </source>
</evidence>
<comment type="similarity">
    <text evidence="1">Belongs to the peptidase C2 family.</text>
</comment>
<dbReference type="PANTHER" id="PTHR10183">
    <property type="entry name" value="CALPAIN"/>
    <property type="match status" value="1"/>
</dbReference>
<gene>
    <name evidence="9" type="ORF">R3P38DRAFT_3200542</name>
</gene>
<dbReference type="CDD" id="cd00044">
    <property type="entry name" value="CysPc"/>
    <property type="match status" value="1"/>
</dbReference>
<comment type="caution">
    <text evidence="9">The sequence shown here is derived from an EMBL/GenBank/DDBJ whole genome shotgun (WGS) entry which is preliminary data.</text>
</comment>
<dbReference type="AlphaFoldDB" id="A0AAW0AXC8"/>
<evidence type="ECO:0000256" key="4">
    <source>
        <dbReference type="ARBA" id="ARBA00022807"/>
    </source>
</evidence>
<dbReference type="SMART" id="SM00230">
    <property type="entry name" value="CysPc"/>
    <property type="match status" value="1"/>
</dbReference>
<name>A0AAW0AXC8_9AGAR</name>
<dbReference type="Gene3D" id="3.90.70.10">
    <property type="entry name" value="Cysteine proteinases"/>
    <property type="match status" value="1"/>
</dbReference>
<evidence type="ECO:0000313" key="9">
    <source>
        <dbReference type="EMBL" id="KAK7018181.1"/>
    </source>
</evidence>
<feature type="region of interest" description="Disordered" evidence="7">
    <location>
        <begin position="20"/>
        <end position="39"/>
    </location>
</feature>
<organism evidence="9 10">
    <name type="scientific">Favolaschia claudopus</name>
    <dbReference type="NCBI Taxonomy" id="2862362"/>
    <lineage>
        <taxon>Eukaryota</taxon>
        <taxon>Fungi</taxon>
        <taxon>Dikarya</taxon>
        <taxon>Basidiomycota</taxon>
        <taxon>Agaricomycotina</taxon>
        <taxon>Agaricomycetes</taxon>
        <taxon>Agaricomycetidae</taxon>
        <taxon>Agaricales</taxon>
        <taxon>Marasmiineae</taxon>
        <taxon>Mycenaceae</taxon>
        <taxon>Favolaschia</taxon>
    </lineage>
</organism>
<dbReference type="SUPFAM" id="SSF54001">
    <property type="entry name" value="Cysteine proteinases"/>
    <property type="match status" value="1"/>
</dbReference>
<evidence type="ECO:0000256" key="6">
    <source>
        <dbReference type="PROSITE-ProRule" id="PRU00239"/>
    </source>
</evidence>
<protein>
    <submittedName>
        <fullName evidence="9">Cysteine proteinase</fullName>
    </submittedName>
</protein>
<feature type="compositionally biased region" description="Basic and acidic residues" evidence="7">
    <location>
        <begin position="652"/>
        <end position="665"/>
    </location>
</feature>
<keyword evidence="10" id="KW-1185">Reference proteome</keyword>
<feature type="active site" evidence="5 6">
    <location>
        <position position="144"/>
    </location>
</feature>
<accession>A0AAW0AXC8</accession>
<dbReference type="PROSITE" id="PS50203">
    <property type="entry name" value="CALPAIN_CAT"/>
    <property type="match status" value="1"/>
</dbReference>
<dbReference type="InterPro" id="IPR038765">
    <property type="entry name" value="Papain-like_cys_pep_sf"/>
</dbReference>
<feature type="region of interest" description="Disordered" evidence="7">
    <location>
        <begin position="643"/>
        <end position="718"/>
    </location>
</feature>
<dbReference type="GO" id="GO:0006508">
    <property type="term" value="P:proteolysis"/>
    <property type="evidence" value="ECO:0007669"/>
    <property type="project" value="UniProtKB-KW"/>
</dbReference>
<dbReference type="PROSITE" id="PS00139">
    <property type="entry name" value="THIOL_PROTEASE_CYS"/>
    <property type="match status" value="1"/>
</dbReference>
<evidence type="ECO:0000256" key="5">
    <source>
        <dbReference type="PIRSR" id="PIRSR622684-1"/>
    </source>
</evidence>
<sequence>MSALLPPMLNLYGFFRPASGTPSPNESNKATFSQPKDSTGLAVSNELHTALKQCEDTVDRIAQECRAKNTRFRDVEFDLENDADLWVSNLFDHSLNNDQETPLPPSERPQPRDVLRVTQIFDKPSFFVDGASSNDIVQGELGTCWFLSALATMTTKKGLVEKFCVARHEDVGIYGFIFFRDDHWVSVIIDDQLFTSIAKYEDLHPSFQNYYHNDKELYNKSARKGNHSLTFAKSATDGETWVPLIEKAYAKLHGDYAALDGGFSTEAIEDLTGGISTFIQTKDIFDIDKFWTEELMKATKDRLFGCSFNAFGRKIVKFGLIGDHAYSVLRASEVEGKRFLVIRNPWGNSEWTGAWSDGSKEWNAETFGLLPMLEHSFGNDGQFVMECAHSVPISAFSGLTTRSDSDFLKCWDEIERTLLLDEGGSWIASSHWLRVNARPLPSAWTYGDVCCRFISYAPVSSSNLFTVTIKIPQKTSAIIVLSQLDARSFKRISSPFEWMFDFKVFKRGHNLPLGESAQNRFFSRSVNLELVLGEGDYIVHVRFDRRPNDDYIKDCNSVDQRKLSRVRMAKAQSQSIASNFNKELNSEDLGVAMEELAGFDFEDMQKKATVAISTDADPSMPKIDAQGVPGVIVQVTVKTDLDSDVASAESNKNPRADKPAEESCKVENPAEDSTSGAKPDPPKTGDIQSSQAAPIPIPPAVVPASTETPTQKAPDSAEDNVVFMGLRVYTDKNAGAAVIGGQLRHEMEAALASSVKPI</sequence>
<dbReference type="Proteomes" id="UP001362999">
    <property type="component" value="Unassembled WGS sequence"/>
</dbReference>
<evidence type="ECO:0000256" key="7">
    <source>
        <dbReference type="SAM" id="MobiDB-lite"/>
    </source>
</evidence>
<evidence type="ECO:0000259" key="8">
    <source>
        <dbReference type="PROSITE" id="PS50203"/>
    </source>
</evidence>
<feature type="active site" evidence="5 6">
    <location>
        <position position="324"/>
    </location>
</feature>
<keyword evidence="3 6" id="KW-0378">Hydrolase</keyword>
<dbReference type="InterPro" id="IPR000169">
    <property type="entry name" value="Pept_cys_AS"/>
</dbReference>
<reference evidence="9 10" key="1">
    <citation type="journal article" date="2024" name="J Genomics">
        <title>Draft genome sequencing and assembly of Favolaschia claudopus CIRM-BRFM 2984 isolated from oak limbs.</title>
        <authorList>
            <person name="Navarro D."/>
            <person name="Drula E."/>
            <person name="Chaduli D."/>
            <person name="Cazenave R."/>
            <person name="Ahrendt S."/>
            <person name="Wang J."/>
            <person name="Lipzen A."/>
            <person name="Daum C."/>
            <person name="Barry K."/>
            <person name="Grigoriev I.V."/>
            <person name="Favel A."/>
            <person name="Rosso M.N."/>
            <person name="Martin F."/>
        </authorList>
    </citation>
    <scope>NUCLEOTIDE SEQUENCE [LARGE SCALE GENOMIC DNA]</scope>
    <source>
        <strain evidence="9 10">CIRM-BRFM 2984</strain>
    </source>
</reference>